<sequence>MAMMNRFDLLGADDGDDPSLLIAAAQAQAQLLPASKPKKPPAPAQAAALGQPAKLPSKPLPPSQALREARNDGGRGSGRGGGRGFGRGRGGGRGFDRDAGRDGGNTENAFSNTNGYSGGYKPSDDGNSGRFFERRGGGGPRGPFRGERRGGFSNGEAGEGEHPRRVFERRSGTGQGSEIKRDGAGRGNWGTPEDDIALENEEAAKVAASEKTVAGDESVDAAKDAPEKEPEDKEMTLEEYQKVLEEKRKVLQAEKAEERKVDLDKEFKSMQLLSRKKANDEVFFKLGSEKDKRRDAAEEDKRKSVSINEFLKPADGERFYTPPGGRGRGRGRGTRGGYNGGVTYNNVAAPSIEDPGQFPTLGGIHKEDGQVNGAPVQPSIDRPIPKYDVISLNRRIIGFVRSRDLDSALRLFRSMGVRTTVTWNSILAGYARLRGDFQSVRNLFDEIPHPDIVSYNIMLGRYLSEFGVDAAWEFFENMPSRDVASWNTMISGYARCGRMDEAMGVFSRMPERNGVSWSAVISGYVDCGDLDSAVALFGAATFKTVVAWTAMINGYMKFGKTDAFEKSTIQTVLEIRDPNVMPGNKVTKVMHALLSPASSQIWMTLMNIWLAFWCIHYHCDASASSALANSPPAMNTEYDYLFKLLLIGDSGVGKSCLLLRFADDSYLESYISTIGVDFKIRTVEQDGKTIKLQIWDTAGQERFRTITSSYYRGAHGIIVVYDVTDQESFDNVKQWLSEIDRYASENVNKLLVGNKCDLTAQKVVSTETAKAFADEIGIPFMETSAKDSTNVEQAFMAMSASIKNRMASQPAMNNARPPTVNIRGQPVNQKSGCCST</sequence>
<protein>
    <submittedName>
        <fullName evidence="1">Uncharacterized protein</fullName>
    </submittedName>
</protein>
<dbReference type="EMBL" id="CM042890">
    <property type="protein sequence ID" value="KAI4311630.1"/>
    <property type="molecule type" value="Genomic_DNA"/>
</dbReference>
<reference evidence="2" key="1">
    <citation type="journal article" date="2023" name="Front. Plant Sci.">
        <title>Chromosomal-level genome assembly of Melastoma candidum provides insights into trichome evolution.</title>
        <authorList>
            <person name="Zhong Y."/>
            <person name="Wu W."/>
            <person name="Sun C."/>
            <person name="Zou P."/>
            <person name="Liu Y."/>
            <person name="Dai S."/>
            <person name="Zhou R."/>
        </authorList>
    </citation>
    <scope>NUCLEOTIDE SEQUENCE [LARGE SCALE GENOMIC DNA]</scope>
</reference>
<evidence type="ECO:0000313" key="2">
    <source>
        <dbReference type="Proteomes" id="UP001057402"/>
    </source>
</evidence>
<evidence type="ECO:0000313" key="1">
    <source>
        <dbReference type="EMBL" id="KAI4311630.1"/>
    </source>
</evidence>
<name>A0ACB9LLR9_9MYRT</name>
<comment type="caution">
    <text evidence="1">The sequence shown here is derived from an EMBL/GenBank/DDBJ whole genome shotgun (WGS) entry which is preliminary data.</text>
</comment>
<organism evidence="1 2">
    <name type="scientific">Melastoma candidum</name>
    <dbReference type="NCBI Taxonomy" id="119954"/>
    <lineage>
        <taxon>Eukaryota</taxon>
        <taxon>Viridiplantae</taxon>
        <taxon>Streptophyta</taxon>
        <taxon>Embryophyta</taxon>
        <taxon>Tracheophyta</taxon>
        <taxon>Spermatophyta</taxon>
        <taxon>Magnoliopsida</taxon>
        <taxon>eudicotyledons</taxon>
        <taxon>Gunneridae</taxon>
        <taxon>Pentapetalae</taxon>
        <taxon>rosids</taxon>
        <taxon>malvids</taxon>
        <taxon>Myrtales</taxon>
        <taxon>Melastomataceae</taxon>
        <taxon>Melastomatoideae</taxon>
        <taxon>Melastomateae</taxon>
        <taxon>Melastoma</taxon>
    </lineage>
</organism>
<gene>
    <name evidence="1" type="ORF">MLD38_036511</name>
</gene>
<keyword evidence="2" id="KW-1185">Reference proteome</keyword>
<dbReference type="Proteomes" id="UP001057402">
    <property type="component" value="Chromosome 11"/>
</dbReference>
<proteinExistence type="predicted"/>
<accession>A0ACB9LLR9</accession>